<dbReference type="Pfam" id="PF01694">
    <property type="entry name" value="Rhomboid"/>
    <property type="match status" value="1"/>
</dbReference>
<feature type="transmembrane region" description="Helical" evidence="6">
    <location>
        <begin position="516"/>
        <end position="536"/>
    </location>
</feature>
<keyword evidence="9" id="KW-1185">Reference proteome</keyword>
<feature type="non-terminal residue" evidence="8">
    <location>
        <position position="1"/>
    </location>
</feature>
<evidence type="ECO:0000256" key="1">
    <source>
        <dbReference type="ARBA" id="ARBA00004141"/>
    </source>
</evidence>
<dbReference type="EMBL" id="CAUJNA010000396">
    <property type="protein sequence ID" value="CAJ1376457.1"/>
    <property type="molecule type" value="Genomic_DNA"/>
</dbReference>
<dbReference type="Gene3D" id="1.20.1540.10">
    <property type="entry name" value="Rhomboid-like"/>
    <property type="match status" value="1"/>
</dbReference>
<feature type="transmembrane region" description="Helical" evidence="6">
    <location>
        <begin position="556"/>
        <end position="575"/>
    </location>
</feature>
<accession>A0AA36MRF8</accession>
<evidence type="ECO:0000256" key="3">
    <source>
        <dbReference type="ARBA" id="ARBA00022989"/>
    </source>
</evidence>
<reference evidence="8" key="1">
    <citation type="submission" date="2023-08" db="EMBL/GenBank/DDBJ databases">
        <authorList>
            <person name="Chen Y."/>
            <person name="Shah S."/>
            <person name="Dougan E. K."/>
            <person name="Thang M."/>
            <person name="Chan C."/>
        </authorList>
    </citation>
    <scope>NUCLEOTIDE SEQUENCE</scope>
</reference>
<dbReference type="InterPro" id="IPR035952">
    <property type="entry name" value="Rhomboid-like_sf"/>
</dbReference>
<dbReference type="AlphaFoldDB" id="A0AA36MRF8"/>
<name>A0AA36MRF8_9DINO</name>
<evidence type="ECO:0000256" key="2">
    <source>
        <dbReference type="ARBA" id="ARBA00022692"/>
    </source>
</evidence>
<comment type="subcellular location">
    <subcellularLocation>
        <location evidence="1">Membrane</location>
        <topology evidence="1">Multi-pass membrane protein</topology>
    </subcellularLocation>
</comment>
<keyword evidence="2 6" id="KW-0812">Transmembrane</keyword>
<dbReference type="InterPro" id="IPR022764">
    <property type="entry name" value="Peptidase_S54_rhomboid_dom"/>
</dbReference>
<feature type="transmembrane region" description="Helical" evidence="6">
    <location>
        <begin position="375"/>
        <end position="397"/>
    </location>
</feature>
<proteinExistence type="predicted"/>
<sequence length="906" mass="99053">GFLVLSRPGARPKHRRERSSSAMPPTPAVHLRNAKAVARHRFSVSRRLLFGSFAAAALAAGSLSFGRHFEASANAGAEPEPEAEGTRQLRSPQVAGPLHDWWKPCALVGGTCRCVGTLVFSTILGDAVREINADGEVSCTAEALGAPASRNLKMCWCQEGLHWDNDVRKGVASLVRQGLTPRVEIASDEAAAPSCDASSDGLWYGCVMMSRRWDTTVIPQVMARTAPAEEQLDMALRKLDACHRLSPGASLRVLGVRSGQATDAPAVPVHHSRVCSIVYTPSQGVTWTAETPALHCATEPGTCTTTPCECRRSSDRKLELRTPQGRRCWACSESGKEYTFRVNAMAEHMEGQAVSWWPPYGINSPPILWIFMDCWAVVEACPVIAGYMFLFFCCLLMRKAEELSGGMIPWTRVVPIYGPALKRGEAWRFVTFTFFHLQFLDLFQNLLTLLDTLDVEGTPPIILGDGSNLKCGVGAKQNFMCYPSIGLGSVHTLGVSLVSAAVGGMCSTWVNFSNVVAGASALGFGLSGAIVALYALYAGADLDSTSSVQRSFKDWVWLRLIFVAFHIAMEFVRGLSQRDLAGLWAHTTAFLSGFAYVLYFLPPMGDGTLLSAERPYVVACAYDSSGFSSSAPECLRLFNAQYEYQVDDVHRQCFLFFSTIVGWTVFNTAVLHRRVKSTDAVLLAGAEVSAVCCNRQARPGGDGLASNMEDKEVVIWITIAATIGWRPPPGTEEAERKLVARSLDANPATPGGLLDKTPEAEAGSHNVAGKDLMTFGESLFLPVKYKPRSTWIQLVLYDLDPTKKPIAFASISLAEALRSANGDLRMKLQPMEEAKKSWPKAVSGCLPWRHSPQLVVNFRYLEVPKAIEIKDKVKSKLEYLSYELKAREEELVELKKTKAVLEGEEE</sequence>
<feature type="region of interest" description="Disordered" evidence="5">
    <location>
        <begin position="1"/>
        <end position="27"/>
    </location>
</feature>
<feature type="domain" description="Peptidase S54 rhomboid" evidence="7">
    <location>
        <begin position="487"/>
        <end position="601"/>
    </location>
</feature>
<feature type="transmembrane region" description="Helical" evidence="6">
    <location>
        <begin position="581"/>
        <end position="601"/>
    </location>
</feature>
<dbReference type="GO" id="GO:0004252">
    <property type="term" value="F:serine-type endopeptidase activity"/>
    <property type="evidence" value="ECO:0007669"/>
    <property type="project" value="InterPro"/>
</dbReference>
<evidence type="ECO:0000313" key="8">
    <source>
        <dbReference type="EMBL" id="CAJ1376457.1"/>
    </source>
</evidence>
<gene>
    <name evidence="8" type="ORF">EVOR1521_LOCUS5521</name>
</gene>
<evidence type="ECO:0000256" key="4">
    <source>
        <dbReference type="ARBA" id="ARBA00023136"/>
    </source>
</evidence>
<keyword evidence="4 6" id="KW-0472">Membrane</keyword>
<evidence type="ECO:0000259" key="7">
    <source>
        <dbReference type="Pfam" id="PF01694"/>
    </source>
</evidence>
<dbReference type="SUPFAM" id="SSF144091">
    <property type="entry name" value="Rhomboid-like"/>
    <property type="match status" value="2"/>
</dbReference>
<comment type="caution">
    <text evidence="8">The sequence shown here is derived from an EMBL/GenBank/DDBJ whole genome shotgun (WGS) entry which is preliminary data.</text>
</comment>
<keyword evidence="3 6" id="KW-1133">Transmembrane helix</keyword>
<dbReference type="GO" id="GO:0016020">
    <property type="term" value="C:membrane"/>
    <property type="evidence" value="ECO:0007669"/>
    <property type="project" value="UniProtKB-SubCell"/>
</dbReference>
<evidence type="ECO:0000256" key="5">
    <source>
        <dbReference type="SAM" id="MobiDB-lite"/>
    </source>
</evidence>
<dbReference type="Proteomes" id="UP001178507">
    <property type="component" value="Unassembled WGS sequence"/>
</dbReference>
<organism evidence="8 9">
    <name type="scientific">Effrenium voratum</name>
    <dbReference type="NCBI Taxonomy" id="2562239"/>
    <lineage>
        <taxon>Eukaryota</taxon>
        <taxon>Sar</taxon>
        <taxon>Alveolata</taxon>
        <taxon>Dinophyceae</taxon>
        <taxon>Suessiales</taxon>
        <taxon>Symbiodiniaceae</taxon>
        <taxon>Effrenium</taxon>
    </lineage>
</organism>
<protein>
    <recommendedName>
        <fullName evidence="7">Peptidase S54 rhomboid domain-containing protein</fullName>
    </recommendedName>
</protein>
<evidence type="ECO:0000313" key="9">
    <source>
        <dbReference type="Proteomes" id="UP001178507"/>
    </source>
</evidence>
<evidence type="ECO:0000256" key="6">
    <source>
        <dbReference type="SAM" id="Phobius"/>
    </source>
</evidence>